<dbReference type="Pfam" id="PF09969">
    <property type="entry name" value="DUF2203"/>
    <property type="match status" value="1"/>
</dbReference>
<keyword evidence="2" id="KW-1185">Reference proteome</keyword>
<organism evidence="1 2">
    <name type="scientific">Fictibacillus phosphorivorans</name>
    <dbReference type="NCBI Taxonomy" id="1221500"/>
    <lineage>
        <taxon>Bacteria</taxon>
        <taxon>Bacillati</taxon>
        <taxon>Bacillota</taxon>
        <taxon>Bacilli</taxon>
        <taxon>Bacillales</taxon>
        <taxon>Fictibacillaceae</taxon>
        <taxon>Fictibacillus</taxon>
    </lineage>
</organism>
<dbReference type="RefSeq" id="WP_066394065.1">
    <property type="nucleotide sequence ID" value="NZ_CP015378.1"/>
</dbReference>
<gene>
    <name evidence="1" type="ORF">ABE65_009560</name>
</gene>
<dbReference type="OrthoDB" id="9802910at2"/>
<dbReference type="STRING" id="1221500.ABE65_009560"/>
<dbReference type="InterPro" id="IPR018699">
    <property type="entry name" value="DUF2203"/>
</dbReference>
<dbReference type="AlphaFoldDB" id="A0A160ILS1"/>
<sequence>MKRYTLEEANQLLPVLSKEFDSLHNLQREFDLWYESFQQVEPQLNAEEKAAWEKRIQFMELEAEMFISNILSHGVWFEDAFSSTLHFPAILNGEKGVFKWHPEEPVITVYESVEENLDSLHLVN</sequence>
<dbReference type="KEGG" id="fpn:ABE65_009560"/>
<evidence type="ECO:0000313" key="1">
    <source>
        <dbReference type="EMBL" id="ANC77034.1"/>
    </source>
</evidence>
<evidence type="ECO:0000313" key="2">
    <source>
        <dbReference type="Proteomes" id="UP000076623"/>
    </source>
</evidence>
<protein>
    <submittedName>
        <fullName evidence="1">Uncharacterized protein</fullName>
    </submittedName>
</protein>
<reference evidence="1 2" key="1">
    <citation type="submission" date="2016-04" db="EMBL/GenBank/DDBJ databases">
        <title>Complete genome sequence of Fictibacillus phosphorivorans G25-29, a strain toxic to nematodes.</title>
        <authorList>
            <person name="Zheng Z."/>
        </authorList>
    </citation>
    <scope>NUCLEOTIDE SEQUENCE [LARGE SCALE GENOMIC DNA]</scope>
    <source>
        <strain evidence="1 2">G25-29</strain>
    </source>
</reference>
<proteinExistence type="predicted"/>
<dbReference type="EMBL" id="CP015378">
    <property type="protein sequence ID" value="ANC77034.1"/>
    <property type="molecule type" value="Genomic_DNA"/>
</dbReference>
<dbReference type="Proteomes" id="UP000076623">
    <property type="component" value="Chromosome"/>
</dbReference>
<name>A0A160ILS1_9BACL</name>
<accession>A0A160ILS1</accession>